<gene>
    <name evidence="2" type="ORF">FSP39_015594</name>
</gene>
<feature type="transmembrane region" description="Helical" evidence="1">
    <location>
        <begin position="352"/>
        <end position="377"/>
    </location>
</feature>
<organism evidence="2 3">
    <name type="scientific">Pinctada imbricata</name>
    <name type="common">Atlantic pearl-oyster</name>
    <name type="synonym">Pinctada martensii</name>
    <dbReference type="NCBI Taxonomy" id="66713"/>
    <lineage>
        <taxon>Eukaryota</taxon>
        <taxon>Metazoa</taxon>
        <taxon>Spiralia</taxon>
        <taxon>Lophotrochozoa</taxon>
        <taxon>Mollusca</taxon>
        <taxon>Bivalvia</taxon>
        <taxon>Autobranchia</taxon>
        <taxon>Pteriomorphia</taxon>
        <taxon>Pterioida</taxon>
        <taxon>Pterioidea</taxon>
        <taxon>Pteriidae</taxon>
        <taxon>Pinctada</taxon>
    </lineage>
</organism>
<feature type="transmembrane region" description="Helical" evidence="1">
    <location>
        <begin position="278"/>
        <end position="300"/>
    </location>
</feature>
<sequence>MFLGCGFRQAFDIILVLQFVALLISYALAGSEAYAQVIGVNYFYVIPVFVWVLTLAIVFALHLVQPVVSILTFFKGSLLLGTVIVTFYVGAEVHREIKNDFSAVGAPFLMGTVALGGVINTMPLMYSKISPVKNQVKNFRFAVNAGLMTCTILNVLWCWAVLDIVPQLSIHPCSTSSSKNNTYSSSAICISNISLESAAAQGEISTIPLSRVIEEKYPTFTWVAFLVNIFIMVSITVSYLTVGAVLHHTLHGWLTSFWRVKEDSLYNRSKSKQPYCNIQCVCSSVVSLTVFGIVFGIAMLDPKGFVDMLEKFSSFTLNIEAGVFVFLMLLSARKKENLMHKIPVPLPGAFRFLLFTVPLYFCFAVVYDVYVTVAAIIHEQSHKEHFVIATQGALNVTHPTVLYSGAGHTNTQTTEGPINVFNSSFTNFSNVF</sequence>
<feature type="transmembrane region" description="Helical" evidence="1">
    <location>
        <begin position="68"/>
        <end position="89"/>
    </location>
</feature>
<keyword evidence="3" id="KW-1185">Reference proteome</keyword>
<dbReference type="PANTHER" id="PTHR16189">
    <property type="entry name" value="TRANSMEMBRANE PROTEIN 104-RELATED"/>
    <property type="match status" value="1"/>
</dbReference>
<evidence type="ECO:0000313" key="2">
    <source>
        <dbReference type="EMBL" id="KAK3095519.1"/>
    </source>
</evidence>
<keyword evidence="1" id="KW-0812">Transmembrane</keyword>
<protein>
    <submittedName>
        <fullName evidence="2">Uncharacterized protein</fullName>
    </submittedName>
</protein>
<dbReference type="PANTHER" id="PTHR16189:SF6">
    <property type="entry name" value="AMINO ACID TRANSPORTER TRANSMEMBRANE DOMAIN-CONTAINING PROTEIN"/>
    <property type="match status" value="1"/>
</dbReference>
<feature type="transmembrane region" description="Helical" evidence="1">
    <location>
        <begin position="220"/>
        <end position="246"/>
    </location>
</feature>
<feature type="transmembrane region" description="Helical" evidence="1">
    <location>
        <begin position="101"/>
        <end position="120"/>
    </location>
</feature>
<comment type="caution">
    <text evidence="2">The sequence shown here is derived from an EMBL/GenBank/DDBJ whole genome shotgun (WGS) entry which is preliminary data.</text>
</comment>
<proteinExistence type="predicted"/>
<accession>A0AA89BYS6</accession>
<keyword evidence="1" id="KW-1133">Transmembrane helix</keyword>
<reference evidence="2" key="1">
    <citation type="submission" date="2019-08" db="EMBL/GenBank/DDBJ databases">
        <title>The improved chromosome-level genome for the pearl oyster Pinctada fucata martensii using PacBio sequencing and Hi-C.</title>
        <authorList>
            <person name="Zheng Z."/>
        </authorList>
    </citation>
    <scope>NUCLEOTIDE SEQUENCE</scope>
    <source>
        <strain evidence="2">ZZ-2019</strain>
        <tissue evidence="2">Adductor muscle</tissue>
    </source>
</reference>
<feature type="transmembrane region" description="Helical" evidence="1">
    <location>
        <begin position="312"/>
        <end position="332"/>
    </location>
</feature>
<keyword evidence="1" id="KW-0472">Membrane</keyword>
<dbReference type="EMBL" id="VSWD01000008">
    <property type="protein sequence ID" value="KAK3095519.1"/>
    <property type="molecule type" value="Genomic_DNA"/>
</dbReference>
<feature type="transmembrane region" description="Helical" evidence="1">
    <location>
        <begin position="141"/>
        <end position="162"/>
    </location>
</feature>
<name>A0AA89BYS6_PINIB</name>
<evidence type="ECO:0000313" key="3">
    <source>
        <dbReference type="Proteomes" id="UP001186944"/>
    </source>
</evidence>
<dbReference type="AlphaFoldDB" id="A0AA89BYS6"/>
<dbReference type="Proteomes" id="UP001186944">
    <property type="component" value="Unassembled WGS sequence"/>
</dbReference>
<feature type="transmembrane region" description="Helical" evidence="1">
    <location>
        <begin position="39"/>
        <end position="61"/>
    </location>
</feature>
<evidence type="ECO:0000256" key="1">
    <source>
        <dbReference type="SAM" id="Phobius"/>
    </source>
</evidence>